<dbReference type="InterPro" id="IPR036058">
    <property type="entry name" value="Kazal_dom_sf"/>
</dbReference>
<dbReference type="GO" id="GO:0004867">
    <property type="term" value="F:serine-type endopeptidase inhibitor activity"/>
    <property type="evidence" value="ECO:0007669"/>
    <property type="project" value="UniProtKB-KW"/>
</dbReference>
<keyword evidence="7" id="KW-0325">Glycoprotein</keyword>
<evidence type="ECO:0000256" key="1">
    <source>
        <dbReference type="ARBA" id="ARBA00004613"/>
    </source>
</evidence>
<reference evidence="9" key="4">
    <citation type="submission" date="2025-09" db="UniProtKB">
        <authorList>
            <consortium name="Ensembl"/>
        </authorList>
    </citation>
    <scope>IDENTIFICATION</scope>
</reference>
<dbReference type="InterPro" id="IPR001239">
    <property type="entry name" value="Prot_inh_Kazal-m"/>
</dbReference>
<evidence type="ECO:0000256" key="6">
    <source>
        <dbReference type="ARBA" id="ARBA00023157"/>
    </source>
</evidence>
<feature type="domain" description="Kazal-like" evidence="8">
    <location>
        <begin position="34"/>
        <end position="93"/>
    </location>
</feature>
<dbReference type="EMBL" id="AGCU01000571">
    <property type="status" value="NOT_ANNOTATED_CDS"/>
    <property type="molecule type" value="Genomic_DNA"/>
</dbReference>
<proteinExistence type="predicted"/>
<dbReference type="SUPFAM" id="SSF100895">
    <property type="entry name" value="Kazal-type serine protease inhibitors"/>
    <property type="match status" value="2"/>
</dbReference>
<keyword evidence="4" id="KW-0677">Repeat</keyword>
<evidence type="ECO:0000256" key="5">
    <source>
        <dbReference type="ARBA" id="ARBA00022900"/>
    </source>
</evidence>
<feature type="domain" description="Kazal-like" evidence="8">
    <location>
        <begin position="94"/>
        <end position="146"/>
    </location>
</feature>
<organism evidence="9 10">
    <name type="scientific">Pelodiscus sinensis</name>
    <name type="common">Chinese softshell turtle</name>
    <name type="synonym">Trionyx sinensis</name>
    <dbReference type="NCBI Taxonomy" id="13735"/>
    <lineage>
        <taxon>Eukaryota</taxon>
        <taxon>Metazoa</taxon>
        <taxon>Chordata</taxon>
        <taxon>Craniata</taxon>
        <taxon>Vertebrata</taxon>
        <taxon>Euteleostomi</taxon>
        <taxon>Archelosauria</taxon>
        <taxon>Testudinata</taxon>
        <taxon>Testudines</taxon>
        <taxon>Cryptodira</taxon>
        <taxon>Trionychia</taxon>
        <taxon>Trionychidae</taxon>
        <taxon>Pelodiscus</taxon>
    </lineage>
</organism>
<dbReference type="GeneTree" id="ENSGT00960000189299"/>
<reference evidence="9" key="3">
    <citation type="submission" date="2025-08" db="UniProtKB">
        <authorList>
            <consortium name="Ensembl"/>
        </authorList>
    </citation>
    <scope>IDENTIFICATION</scope>
</reference>
<sequence length="146" mass="15959">MIIEFDDSLSCALFSLSLSRCGNTIFKKHDGRCVQVDCTGYMKTPLGQEAPCTLEYNPICGTDGVTYGNKCAFCSAVANGADIDQNREGECPQVDCSDYTHPHSSCTLESLAHCGSDGKTYSNKCQFCNAVEISDRKLHLQRYGEC</sequence>
<dbReference type="SMART" id="SM00280">
    <property type="entry name" value="KAZAL"/>
    <property type="match status" value="2"/>
</dbReference>
<dbReference type="Gene3D" id="3.30.60.30">
    <property type="match status" value="2"/>
</dbReference>
<evidence type="ECO:0000256" key="3">
    <source>
        <dbReference type="ARBA" id="ARBA00022690"/>
    </source>
</evidence>
<keyword evidence="3" id="KW-0646">Protease inhibitor</keyword>
<dbReference type="PROSITE" id="PS00282">
    <property type="entry name" value="KAZAL_1"/>
    <property type="match status" value="2"/>
</dbReference>
<dbReference type="InterPro" id="IPR002350">
    <property type="entry name" value="Kazal_dom"/>
</dbReference>
<dbReference type="PANTHER" id="PTHR47499:SF1">
    <property type="entry name" value="SERINE PROTEASE INHIBITOR KAZAL-TYPE 7"/>
    <property type="match status" value="1"/>
</dbReference>
<keyword evidence="5" id="KW-0722">Serine protease inhibitor</keyword>
<dbReference type="FunFam" id="3.30.60.30:FF:000037">
    <property type="entry name" value="Ovomucoid"/>
    <property type="match status" value="1"/>
</dbReference>
<keyword evidence="10" id="KW-1185">Reference proteome</keyword>
<accession>K7GEZ8</accession>
<dbReference type="eggNOG" id="KOG3649">
    <property type="taxonomic scope" value="Eukaryota"/>
</dbReference>
<evidence type="ECO:0000313" key="10">
    <source>
        <dbReference type="Proteomes" id="UP000007267"/>
    </source>
</evidence>
<evidence type="ECO:0000256" key="4">
    <source>
        <dbReference type="ARBA" id="ARBA00022737"/>
    </source>
</evidence>
<dbReference type="CDD" id="cd00104">
    <property type="entry name" value="KAZAL_FS"/>
    <property type="match status" value="1"/>
</dbReference>
<evidence type="ECO:0000313" key="9">
    <source>
        <dbReference type="Ensembl" id="ENSPSIP00000018859.1"/>
    </source>
</evidence>
<dbReference type="HOGENOM" id="CLU_087965_2_0_1"/>
<dbReference type="Proteomes" id="UP000007267">
    <property type="component" value="Unassembled WGS sequence"/>
</dbReference>
<dbReference type="PRINTS" id="PR00290">
    <property type="entry name" value="KAZALINHBTR"/>
</dbReference>
<evidence type="ECO:0000256" key="7">
    <source>
        <dbReference type="ARBA" id="ARBA00023180"/>
    </source>
</evidence>
<dbReference type="InterPro" id="IPR050159">
    <property type="entry name" value="Kazal-type_SerProtInhib"/>
</dbReference>
<dbReference type="OMA" id="APCTLEY"/>
<reference evidence="10" key="2">
    <citation type="journal article" date="2013" name="Nat. Genet.">
        <title>The draft genomes of soft-shell turtle and green sea turtle yield insights into the development and evolution of the turtle-specific body plan.</title>
        <authorList>
            <person name="Wang Z."/>
            <person name="Pascual-Anaya J."/>
            <person name="Zadissa A."/>
            <person name="Li W."/>
            <person name="Niimura Y."/>
            <person name="Huang Z."/>
            <person name="Li C."/>
            <person name="White S."/>
            <person name="Xiong Z."/>
            <person name="Fang D."/>
            <person name="Wang B."/>
            <person name="Ming Y."/>
            <person name="Chen Y."/>
            <person name="Zheng Y."/>
            <person name="Kuraku S."/>
            <person name="Pignatelli M."/>
            <person name="Herrero J."/>
            <person name="Beal K."/>
            <person name="Nozawa M."/>
            <person name="Li Q."/>
            <person name="Wang J."/>
            <person name="Zhang H."/>
            <person name="Yu L."/>
            <person name="Shigenobu S."/>
            <person name="Wang J."/>
            <person name="Liu J."/>
            <person name="Flicek P."/>
            <person name="Searle S."/>
            <person name="Wang J."/>
            <person name="Kuratani S."/>
            <person name="Yin Y."/>
            <person name="Aken B."/>
            <person name="Zhang G."/>
            <person name="Irie N."/>
        </authorList>
    </citation>
    <scope>NUCLEOTIDE SEQUENCE [LARGE SCALE GENOMIC DNA]</scope>
    <source>
        <strain evidence="10">Daiwa-1</strain>
    </source>
</reference>
<comment type="subcellular location">
    <subcellularLocation>
        <location evidence="1">Secreted</location>
    </subcellularLocation>
</comment>
<dbReference type="PANTHER" id="PTHR47499">
    <property type="entry name" value="SERINE PROTEASE INHIBITOR KAZAL-TYPE 7 SPINK7"/>
    <property type="match status" value="1"/>
</dbReference>
<reference evidence="10" key="1">
    <citation type="submission" date="2011-10" db="EMBL/GenBank/DDBJ databases">
        <authorList>
            <consortium name="Soft-shell Turtle Genome Consortium"/>
        </authorList>
    </citation>
    <scope>NUCLEOTIDE SEQUENCE [LARGE SCALE GENOMIC DNA]</scope>
    <source>
        <strain evidence="10">Daiwa-1</strain>
    </source>
</reference>
<protein>
    <recommendedName>
        <fullName evidence="8">Kazal-like domain-containing protein</fullName>
    </recommendedName>
</protein>
<dbReference type="PROSITE" id="PS51465">
    <property type="entry name" value="KAZAL_2"/>
    <property type="match status" value="2"/>
</dbReference>
<evidence type="ECO:0000259" key="8">
    <source>
        <dbReference type="PROSITE" id="PS51465"/>
    </source>
</evidence>
<dbReference type="GO" id="GO:0005576">
    <property type="term" value="C:extracellular region"/>
    <property type="evidence" value="ECO:0007669"/>
    <property type="project" value="UniProtKB-SubCell"/>
</dbReference>
<keyword evidence="2" id="KW-0964">Secreted</keyword>
<dbReference type="Pfam" id="PF00050">
    <property type="entry name" value="Kazal_1"/>
    <property type="match status" value="2"/>
</dbReference>
<evidence type="ECO:0000256" key="2">
    <source>
        <dbReference type="ARBA" id="ARBA00022525"/>
    </source>
</evidence>
<dbReference type="AlphaFoldDB" id="K7GEZ8"/>
<dbReference type="Ensembl" id="ENSPSIT00000018945.1">
    <property type="protein sequence ID" value="ENSPSIP00000018859.1"/>
    <property type="gene ID" value="ENSPSIG00000016766.1"/>
</dbReference>
<name>K7GEZ8_PELSI</name>
<keyword evidence="6" id="KW-1015">Disulfide bond</keyword>